<evidence type="ECO:0000313" key="1">
    <source>
        <dbReference type="EMBL" id="QBP18727.1"/>
    </source>
</evidence>
<evidence type="ECO:0000313" key="2">
    <source>
        <dbReference type="Proteomes" id="UP000294321"/>
    </source>
</evidence>
<accession>A0A4P6ZMB7</accession>
<sequence>MSKKMGFLVGLLLGGAAAVVAFKRLDPVKRQKLINDVNRKASDLKDKAVDYAFYASDAMDNATDHLHKGTKGATSHAKSALNYAHRHAVQLKNHFNNPFNHDDSDPKGSTQFHTAADHLRSELSQSSDSDDIVVDATKNFNQVPKYATVVCYPDGTVRKY</sequence>
<dbReference type="Proteomes" id="UP000294321">
    <property type="component" value="Chromosome"/>
</dbReference>
<reference evidence="2" key="1">
    <citation type="submission" date="2018-12" db="EMBL/GenBank/DDBJ databases">
        <title>A new species of lactobacillus.</title>
        <authorList>
            <person name="Jian Y."/>
            <person name="Xin L."/>
            <person name="Hong Z.J."/>
            <person name="Ming L.Z."/>
            <person name="Hong X.Z."/>
        </authorList>
    </citation>
    <scope>NUCLEOTIDE SEQUENCE [LARGE SCALE GENOMIC DNA]</scope>
    <source>
        <strain evidence="2">HSLZ-75</strain>
    </source>
</reference>
<evidence type="ECO:0008006" key="3">
    <source>
        <dbReference type="Google" id="ProtNLM"/>
    </source>
</evidence>
<organism evidence="1 2">
    <name type="scientific">Acetilactobacillus jinshanensis</name>
    <dbReference type="NCBI Taxonomy" id="1720083"/>
    <lineage>
        <taxon>Bacteria</taxon>
        <taxon>Bacillati</taxon>
        <taxon>Bacillota</taxon>
        <taxon>Bacilli</taxon>
        <taxon>Lactobacillales</taxon>
        <taxon>Lactobacillaceae</taxon>
        <taxon>Acetilactobacillus</taxon>
    </lineage>
</organism>
<dbReference type="KEGG" id="lji:ELX58_06350"/>
<dbReference type="AlphaFoldDB" id="A0A4P6ZMB7"/>
<dbReference type="EMBL" id="CP034726">
    <property type="protein sequence ID" value="QBP18727.1"/>
    <property type="molecule type" value="Genomic_DNA"/>
</dbReference>
<name>A0A4P6ZMB7_9LACO</name>
<dbReference type="OrthoDB" id="2329788at2"/>
<keyword evidence="2" id="KW-1185">Reference proteome</keyword>
<protein>
    <recommendedName>
        <fullName evidence="3">YtxH domain-containing protein</fullName>
    </recommendedName>
</protein>
<proteinExistence type="predicted"/>
<gene>
    <name evidence="1" type="ORF">ELX58_06350</name>
</gene>
<dbReference type="RefSeq" id="WP_133442285.1">
    <property type="nucleotide sequence ID" value="NZ_CP034726.1"/>
</dbReference>